<dbReference type="PROSITE" id="PS50157">
    <property type="entry name" value="ZINC_FINGER_C2H2_2"/>
    <property type="match status" value="4"/>
</dbReference>
<dbReference type="AlphaFoldDB" id="A0A1B0DLC7"/>
<dbReference type="InterPro" id="IPR013087">
    <property type="entry name" value="Znf_C2H2_type"/>
</dbReference>
<accession>A0A1B0DLC7</accession>
<keyword evidence="5" id="KW-0863">Zinc-finger</keyword>
<sequence>MSRTISHDQIQSQTDCYLASSSSNALEKDSVDSEMFLEAPNGNQNGDVEVEFLGINPGEINLDNICYYHCDLSSPESYEIDAIDPNCSTATPFREASPERKLVYGNSSKASKWSKEIETVRTLEGEFVIELWKKQKSPEPEAVKKKKPVRKKENHVDVISMRTSPDGSMQCPFVHCNKVFEQHSAMKKHIRTHGPRRYKCEECHLSFVESSKLKRHQLVHTGEKNFLCDFEGCGKRFSLSFNLKTHRRIHTGFRPFKCIMPGCTRSFTQSTNLKAHLNTHLKKSNTFPPFPLN</sequence>
<feature type="domain" description="C2H2-type" evidence="10">
    <location>
        <begin position="226"/>
        <end position="255"/>
    </location>
</feature>
<dbReference type="VEuPathDB" id="VectorBase:PPAPM1_011426"/>
<evidence type="ECO:0000256" key="6">
    <source>
        <dbReference type="ARBA" id="ARBA00022833"/>
    </source>
</evidence>
<dbReference type="Pfam" id="PF00096">
    <property type="entry name" value="zf-C2H2"/>
    <property type="match status" value="4"/>
</dbReference>
<dbReference type="PANTHER" id="PTHR14003">
    <property type="entry name" value="TRANSCRIPTIONAL REPRESSOR PROTEIN YY"/>
    <property type="match status" value="1"/>
</dbReference>
<evidence type="ECO:0000256" key="3">
    <source>
        <dbReference type="ARBA" id="ARBA00022723"/>
    </source>
</evidence>
<name>A0A1B0DLC7_PHLPP</name>
<dbReference type="GO" id="GO:0031519">
    <property type="term" value="C:PcG protein complex"/>
    <property type="evidence" value="ECO:0007669"/>
    <property type="project" value="TreeGrafter"/>
</dbReference>
<dbReference type="SMART" id="SM00355">
    <property type="entry name" value="ZnF_C2H2"/>
    <property type="match status" value="4"/>
</dbReference>
<dbReference type="VEuPathDB" id="VectorBase:PPAI009167"/>
<evidence type="ECO:0000313" key="11">
    <source>
        <dbReference type="EnsemblMetazoa" id="PPAI009167-PA"/>
    </source>
</evidence>
<protein>
    <recommendedName>
        <fullName evidence="10">C2H2-type domain-containing protein</fullName>
    </recommendedName>
</protein>
<evidence type="ECO:0000256" key="8">
    <source>
        <dbReference type="ARBA" id="ARBA00023163"/>
    </source>
</evidence>
<evidence type="ECO:0000256" key="2">
    <source>
        <dbReference type="ARBA" id="ARBA00006991"/>
    </source>
</evidence>
<keyword evidence="7" id="KW-0238">DNA-binding</keyword>
<evidence type="ECO:0000256" key="1">
    <source>
        <dbReference type="ARBA" id="ARBA00004123"/>
    </source>
</evidence>
<comment type="subcellular location">
    <subcellularLocation>
        <location evidence="1">Nucleus</location>
    </subcellularLocation>
</comment>
<evidence type="ECO:0000256" key="4">
    <source>
        <dbReference type="ARBA" id="ARBA00022737"/>
    </source>
</evidence>
<dbReference type="GO" id="GO:0000981">
    <property type="term" value="F:DNA-binding transcription factor activity, RNA polymerase II-specific"/>
    <property type="evidence" value="ECO:0007669"/>
    <property type="project" value="TreeGrafter"/>
</dbReference>
<evidence type="ECO:0000256" key="5">
    <source>
        <dbReference type="ARBA" id="ARBA00022771"/>
    </source>
</evidence>
<proteinExistence type="inferred from homology"/>
<dbReference type="PROSITE" id="PS00028">
    <property type="entry name" value="ZINC_FINGER_C2H2_1"/>
    <property type="match status" value="4"/>
</dbReference>
<dbReference type="EMBL" id="AJVK01036317">
    <property type="status" value="NOT_ANNOTATED_CDS"/>
    <property type="molecule type" value="Genomic_DNA"/>
</dbReference>
<keyword evidence="6" id="KW-0862">Zinc</keyword>
<feature type="domain" description="C2H2-type" evidence="10">
    <location>
        <begin position="169"/>
        <end position="198"/>
    </location>
</feature>
<dbReference type="SUPFAM" id="SSF57667">
    <property type="entry name" value="beta-beta-alpha zinc fingers"/>
    <property type="match status" value="3"/>
</dbReference>
<evidence type="ECO:0000259" key="10">
    <source>
        <dbReference type="PROSITE" id="PS50157"/>
    </source>
</evidence>
<feature type="domain" description="C2H2-type" evidence="10">
    <location>
        <begin position="198"/>
        <end position="225"/>
    </location>
</feature>
<keyword evidence="3" id="KW-0479">Metal-binding</keyword>
<dbReference type="Proteomes" id="UP000092462">
    <property type="component" value="Unassembled WGS sequence"/>
</dbReference>
<keyword evidence="4" id="KW-0677">Repeat</keyword>
<evidence type="ECO:0000256" key="9">
    <source>
        <dbReference type="ARBA" id="ARBA00023242"/>
    </source>
</evidence>
<dbReference type="GO" id="GO:0005667">
    <property type="term" value="C:transcription regulator complex"/>
    <property type="evidence" value="ECO:0007669"/>
    <property type="project" value="TreeGrafter"/>
</dbReference>
<evidence type="ECO:0000313" key="12">
    <source>
        <dbReference type="Proteomes" id="UP000092462"/>
    </source>
</evidence>
<comment type="similarity">
    <text evidence="2">Belongs to the krueppel C2H2-type zinc-finger protein family.</text>
</comment>
<dbReference type="Gene3D" id="3.30.160.60">
    <property type="entry name" value="Classic Zinc Finger"/>
    <property type="match status" value="4"/>
</dbReference>
<dbReference type="InterPro" id="IPR036236">
    <property type="entry name" value="Znf_C2H2_sf"/>
</dbReference>
<dbReference type="GO" id="GO:0008270">
    <property type="term" value="F:zinc ion binding"/>
    <property type="evidence" value="ECO:0007669"/>
    <property type="project" value="UniProtKB-KW"/>
</dbReference>
<keyword evidence="8" id="KW-0804">Transcription</keyword>
<organism evidence="11 12">
    <name type="scientific">Phlebotomus papatasi</name>
    <name type="common">Sandfly</name>
    <dbReference type="NCBI Taxonomy" id="29031"/>
    <lineage>
        <taxon>Eukaryota</taxon>
        <taxon>Metazoa</taxon>
        <taxon>Ecdysozoa</taxon>
        <taxon>Arthropoda</taxon>
        <taxon>Hexapoda</taxon>
        <taxon>Insecta</taxon>
        <taxon>Pterygota</taxon>
        <taxon>Neoptera</taxon>
        <taxon>Endopterygota</taxon>
        <taxon>Diptera</taxon>
        <taxon>Nematocera</taxon>
        <taxon>Psychodoidea</taxon>
        <taxon>Psychodidae</taxon>
        <taxon>Phlebotomus</taxon>
        <taxon>Phlebotomus</taxon>
    </lineage>
</organism>
<reference evidence="11" key="1">
    <citation type="submission" date="2022-08" db="UniProtKB">
        <authorList>
            <consortium name="EnsemblMetazoa"/>
        </authorList>
    </citation>
    <scope>IDENTIFICATION</scope>
    <source>
        <strain evidence="11">Israel</strain>
    </source>
</reference>
<dbReference type="FunFam" id="3.30.160.60:FF:000188">
    <property type="entry name" value="Zinc finger protein 787"/>
    <property type="match status" value="1"/>
</dbReference>
<dbReference type="EnsemblMetazoa" id="PPAI009167-RA">
    <property type="protein sequence ID" value="PPAI009167-PA"/>
    <property type="gene ID" value="PPAI009167"/>
</dbReference>
<keyword evidence="9" id="KW-0539">Nucleus</keyword>
<dbReference type="FunFam" id="3.30.160.60:FF:000104">
    <property type="entry name" value="Transcriptional repressor protein YY1"/>
    <property type="match status" value="1"/>
</dbReference>
<keyword evidence="12" id="KW-1185">Reference proteome</keyword>
<evidence type="ECO:0000256" key="7">
    <source>
        <dbReference type="ARBA" id="ARBA00023125"/>
    </source>
</evidence>
<feature type="domain" description="C2H2-type" evidence="10">
    <location>
        <begin position="256"/>
        <end position="285"/>
    </location>
</feature>
<dbReference type="GO" id="GO:0000785">
    <property type="term" value="C:chromatin"/>
    <property type="evidence" value="ECO:0007669"/>
    <property type="project" value="TreeGrafter"/>
</dbReference>
<dbReference type="GO" id="GO:0000978">
    <property type="term" value="F:RNA polymerase II cis-regulatory region sequence-specific DNA binding"/>
    <property type="evidence" value="ECO:0007669"/>
    <property type="project" value="TreeGrafter"/>
</dbReference>
<dbReference type="PANTHER" id="PTHR14003:SF19">
    <property type="entry name" value="YY2 TRANSCRIPTION FACTOR"/>
    <property type="match status" value="1"/>
</dbReference>